<accession>A0A158HCL2</accession>
<gene>
    <name evidence="1" type="ORF">AWB64_04445</name>
</gene>
<proteinExistence type="predicted"/>
<dbReference type="RefSeq" id="WP_060857523.1">
    <property type="nucleotide sequence ID" value="NZ_FCOC02000015.1"/>
</dbReference>
<evidence type="ECO:0000313" key="2">
    <source>
        <dbReference type="Proteomes" id="UP000054893"/>
    </source>
</evidence>
<evidence type="ECO:0000313" key="1">
    <source>
        <dbReference type="EMBL" id="SAL41701.1"/>
    </source>
</evidence>
<protein>
    <submittedName>
        <fullName evidence="1">Uncharacterized protein</fullName>
    </submittedName>
</protein>
<organism evidence="1 2">
    <name type="scientific">Caballeronia sordidicola</name>
    <name type="common">Burkholderia sordidicola</name>
    <dbReference type="NCBI Taxonomy" id="196367"/>
    <lineage>
        <taxon>Bacteria</taxon>
        <taxon>Pseudomonadati</taxon>
        <taxon>Pseudomonadota</taxon>
        <taxon>Betaproteobacteria</taxon>
        <taxon>Burkholderiales</taxon>
        <taxon>Burkholderiaceae</taxon>
        <taxon>Caballeronia</taxon>
    </lineage>
</organism>
<reference evidence="1 2" key="1">
    <citation type="submission" date="2016-01" db="EMBL/GenBank/DDBJ databases">
        <authorList>
            <person name="Oliw E.H."/>
        </authorList>
    </citation>
    <scope>NUCLEOTIDE SEQUENCE [LARGE SCALE GENOMIC DNA]</scope>
    <source>
        <strain evidence="1">LMG 22029</strain>
    </source>
</reference>
<name>A0A158HCL2_CABSO</name>
<dbReference type="EMBL" id="FCOC02000015">
    <property type="protein sequence ID" value="SAL41701.1"/>
    <property type="molecule type" value="Genomic_DNA"/>
</dbReference>
<dbReference type="Proteomes" id="UP000054893">
    <property type="component" value="Unassembled WGS sequence"/>
</dbReference>
<dbReference type="AlphaFoldDB" id="A0A158HCL2"/>
<sequence>MAVALAQRACAAGAGHYYNRDGFGGDYCISPKPGEAAHFAQKRLTIGACDASMFPLESLLSLHSTLLLTSPARGRHE</sequence>